<dbReference type="PROSITE" id="PS51371">
    <property type="entry name" value="CBS"/>
    <property type="match status" value="2"/>
</dbReference>
<dbReference type="SMART" id="SM00116">
    <property type="entry name" value="CBS"/>
    <property type="match status" value="2"/>
</dbReference>
<dbReference type="PANTHER" id="PTHR43080:SF2">
    <property type="entry name" value="CBS DOMAIN-CONTAINING PROTEIN"/>
    <property type="match status" value="1"/>
</dbReference>
<keyword evidence="1 2" id="KW-0129">CBS domain</keyword>
<accession>A0A1I1DEH0</accession>
<feature type="domain" description="CBS" evidence="3">
    <location>
        <begin position="77"/>
        <end position="132"/>
    </location>
</feature>
<name>A0A1I1DEH0_9ACTN</name>
<sequence length="144" mass="15732">MHISDVLARKPSGAVVTVTPDTTIRQLLGILAEHNIGACVVCTDDAITGIVSERDIVRRLHSDGPAVAVENTVGAIMTSDVTVCTSADDIEQILGVMTERRFRHLPVVDDDRLVGIVSIGDLVKHRIDQLTFERDQLEGYVHQH</sequence>
<dbReference type="OrthoDB" id="9807125at2"/>
<evidence type="ECO:0000256" key="1">
    <source>
        <dbReference type="ARBA" id="ARBA00023122"/>
    </source>
</evidence>
<dbReference type="Gene3D" id="3.10.580.10">
    <property type="entry name" value="CBS-domain"/>
    <property type="match status" value="1"/>
</dbReference>
<proteinExistence type="predicted"/>
<evidence type="ECO:0000313" key="5">
    <source>
        <dbReference type="Proteomes" id="UP000198832"/>
    </source>
</evidence>
<reference evidence="4 5" key="1">
    <citation type="submission" date="2016-10" db="EMBL/GenBank/DDBJ databases">
        <authorList>
            <person name="de Groot N.N."/>
        </authorList>
    </citation>
    <scope>NUCLEOTIDE SEQUENCE [LARGE SCALE GENOMIC DNA]</scope>
    <source>
        <strain evidence="4 5">CGMCC 1.7056</strain>
    </source>
</reference>
<feature type="domain" description="CBS" evidence="3">
    <location>
        <begin position="9"/>
        <end position="67"/>
    </location>
</feature>
<dbReference type="PANTHER" id="PTHR43080">
    <property type="entry name" value="CBS DOMAIN-CONTAINING PROTEIN CBSX3, MITOCHONDRIAL"/>
    <property type="match status" value="1"/>
</dbReference>
<dbReference type="STRING" id="574651.SAMN04487968_101206"/>
<dbReference type="Pfam" id="PF00571">
    <property type="entry name" value="CBS"/>
    <property type="match status" value="2"/>
</dbReference>
<evidence type="ECO:0000259" key="3">
    <source>
        <dbReference type="PROSITE" id="PS51371"/>
    </source>
</evidence>
<organism evidence="4 5">
    <name type="scientific">Nocardioides terrae</name>
    <dbReference type="NCBI Taxonomy" id="574651"/>
    <lineage>
        <taxon>Bacteria</taxon>
        <taxon>Bacillati</taxon>
        <taxon>Actinomycetota</taxon>
        <taxon>Actinomycetes</taxon>
        <taxon>Propionibacteriales</taxon>
        <taxon>Nocardioidaceae</taxon>
        <taxon>Nocardioides</taxon>
    </lineage>
</organism>
<dbReference type="SUPFAM" id="SSF54631">
    <property type="entry name" value="CBS-domain pair"/>
    <property type="match status" value="1"/>
</dbReference>
<dbReference type="Proteomes" id="UP000198832">
    <property type="component" value="Unassembled WGS sequence"/>
</dbReference>
<evidence type="ECO:0000256" key="2">
    <source>
        <dbReference type="PROSITE-ProRule" id="PRU00703"/>
    </source>
</evidence>
<dbReference type="InterPro" id="IPR044725">
    <property type="entry name" value="CBSX3_CBS_dom"/>
</dbReference>
<gene>
    <name evidence="4" type="ORF">SAMN04487968_101206</name>
</gene>
<keyword evidence="5" id="KW-1185">Reference proteome</keyword>
<dbReference type="RefSeq" id="WP_091119187.1">
    <property type="nucleotide sequence ID" value="NZ_FOLB01000001.1"/>
</dbReference>
<dbReference type="InterPro" id="IPR051257">
    <property type="entry name" value="Diverse_CBS-Domain"/>
</dbReference>
<evidence type="ECO:0000313" key="4">
    <source>
        <dbReference type="EMBL" id="SFB73345.1"/>
    </source>
</evidence>
<dbReference type="InterPro" id="IPR046342">
    <property type="entry name" value="CBS_dom_sf"/>
</dbReference>
<dbReference type="InterPro" id="IPR000644">
    <property type="entry name" value="CBS_dom"/>
</dbReference>
<protein>
    <submittedName>
        <fullName evidence="4">CBS domain-containing protein</fullName>
    </submittedName>
</protein>
<dbReference type="EMBL" id="FOLB01000001">
    <property type="protein sequence ID" value="SFB73345.1"/>
    <property type="molecule type" value="Genomic_DNA"/>
</dbReference>
<dbReference type="CDD" id="cd04623">
    <property type="entry name" value="CBS_pair_bac_euk"/>
    <property type="match status" value="1"/>
</dbReference>
<dbReference type="AlphaFoldDB" id="A0A1I1DEH0"/>